<keyword evidence="3" id="KW-0843">Virulence</keyword>
<dbReference type="OrthoDB" id="4925061at2759"/>
<evidence type="ECO:0000256" key="3">
    <source>
        <dbReference type="ARBA" id="ARBA00023026"/>
    </source>
</evidence>
<evidence type="ECO:0000256" key="1">
    <source>
        <dbReference type="ARBA" id="ARBA00022656"/>
    </source>
</evidence>
<keyword evidence="2 5" id="KW-0732">Signal</keyword>
<keyword evidence="4" id="KW-1015">Disulfide bond</keyword>
<dbReference type="SUPFAM" id="SSF56399">
    <property type="entry name" value="ADP-ribosylation"/>
    <property type="match status" value="1"/>
</dbReference>
<evidence type="ECO:0000313" key="7">
    <source>
        <dbReference type="Proteomes" id="UP000253664"/>
    </source>
</evidence>
<dbReference type="InterPro" id="IPR001144">
    <property type="entry name" value="Enterotoxin_A"/>
</dbReference>
<name>A0A367LSF1_9HYPO</name>
<evidence type="ECO:0000313" key="6">
    <source>
        <dbReference type="EMBL" id="RCI17341.1"/>
    </source>
</evidence>
<accession>A0A367LSF1</accession>
<comment type="caution">
    <text evidence="6">The sequence shown here is derived from an EMBL/GenBank/DDBJ whole genome shotgun (WGS) entry which is preliminary data.</text>
</comment>
<evidence type="ECO:0000256" key="2">
    <source>
        <dbReference type="ARBA" id="ARBA00022729"/>
    </source>
</evidence>
<sequence>MLGQPTLILLCFTLASSWPQLVWGGDPWDSSTLPFGDGIVYRGDSITPDQLRKRDGFWPKGLTPGRQAFPLAANISLFRHTEESIEVNNRDSWGFIQTSSRYELALNWINVRDLVPGYVYAIHATPNFVNVKASLLQYQYDKNRGDDAYAALGSIPYNQIMAWRRVDVDASQPGVPRVGPVEMNPLYDEAAYGGETWGGAQYDLAGFPDATYEPVAKGLKPWCHTDGCNSRATRAAAQKLLGSRVRVHSLSLHCHLSHDLLSGTNDVILMRIGQSRPITVFKLPGRGAVRNLDVNLDHYFDDGEDLRLSNLTSIRVLHRRGYRIWADAFKIEGIRLEAKTSSSRKTLEMNKFKNMDTWMGTKAAGTTLVWRKGFSLDDWTYVDYD</sequence>
<evidence type="ECO:0000256" key="5">
    <source>
        <dbReference type="SAM" id="SignalP"/>
    </source>
</evidence>
<protein>
    <submittedName>
        <fullName evidence="6">Heat-labile enterotoxin</fullName>
    </submittedName>
</protein>
<feature type="signal peptide" evidence="5">
    <location>
        <begin position="1"/>
        <end position="24"/>
    </location>
</feature>
<reference evidence="6 7" key="1">
    <citation type="journal article" date="2015" name="BMC Genomics">
        <title>Insights from the genome of Ophiocordyceps polyrhachis-furcata to pathogenicity and host specificity in insect fungi.</title>
        <authorList>
            <person name="Wichadakul D."/>
            <person name="Kobmoo N."/>
            <person name="Ingsriswang S."/>
            <person name="Tangphatsornruang S."/>
            <person name="Chantasingh D."/>
            <person name="Luangsa-ard J.J."/>
            <person name="Eurwilaichitr L."/>
        </authorList>
    </citation>
    <scope>NUCLEOTIDE SEQUENCE [LARGE SCALE GENOMIC DNA]</scope>
    <source>
        <strain evidence="6 7">BCC 54312</strain>
    </source>
</reference>
<dbReference type="Proteomes" id="UP000253664">
    <property type="component" value="Unassembled WGS sequence"/>
</dbReference>
<dbReference type="Pfam" id="PF01375">
    <property type="entry name" value="Enterotoxin_a"/>
    <property type="match status" value="1"/>
</dbReference>
<feature type="chain" id="PRO_5016844941" evidence="5">
    <location>
        <begin position="25"/>
        <end position="385"/>
    </location>
</feature>
<dbReference type="EMBL" id="LKCN02000001">
    <property type="protein sequence ID" value="RCI17341.1"/>
    <property type="molecule type" value="Genomic_DNA"/>
</dbReference>
<dbReference type="AlphaFoldDB" id="A0A367LSF1"/>
<keyword evidence="7" id="KW-1185">Reference proteome</keyword>
<evidence type="ECO:0000256" key="4">
    <source>
        <dbReference type="ARBA" id="ARBA00023157"/>
    </source>
</evidence>
<keyword evidence="1" id="KW-0800">Toxin</keyword>
<organism evidence="6 7">
    <name type="scientific">Ophiocordyceps polyrhachis-furcata BCC 54312</name>
    <dbReference type="NCBI Taxonomy" id="1330021"/>
    <lineage>
        <taxon>Eukaryota</taxon>
        <taxon>Fungi</taxon>
        <taxon>Dikarya</taxon>
        <taxon>Ascomycota</taxon>
        <taxon>Pezizomycotina</taxon>
        <taxon>Sordariomycetes</taxon>
        <taxon>Hypocreomycetidae</taxon>
        <taxon>Hypocreales</taxon>
        <taxon>Ophiocordycipitaceae</taxon>
        <taxon>Ophiocordyceps</taxon>
    </lineage>
</organism>
<dbReference type="GO" id="GO:0090729">
    <property type="term" value="F:toxin activity"/>
    <property type="evidence" value="ECO:0007669"/>
    <property type="project" value="UniProtKB-KW"/>
</dbReference>
<dbReference type="PRINTS" id="PR00771">
    <property type="entry name" value="ENTEROTOXINA"/>
</dbReference>
<dbReference type="Gene3D" id="3.90.210.10">
    <property type="entry name" value="Heat-Labile Enterotoxin, subunit A"/>
    <property type="match status" value="1"/>
</dbReference>
<gene>
    <name evidence="6" type="ORF">L249_2516</name>
</gene>
<proteinExistence type="predicted"/>